<dbReference type="GO" id="GO:0006284">
    <property type="term" value="P:base-excision repair"/>
    <property type="evidence" value="ECO:0007669"/>
    <property type="project" value="InterPro"/>
</dbReference>
<protein>
    <recommendedName>
        <fullName evidence="1">Formamidopyrimidine-DNA glycosylase catalytic domain-containing protein</fullName>
    </recommendedName>
</protein>
<dbReference type="AlphaFoldDB" id="F2U7C5"/>
<dbReference type="Gene3D" id="3.20.190.10">
    <property type="entry name" value="MutM-like, N-terminal"/>
    <property type="match status" value="1"/>
</dbReference>
<dbReference type="SMART" id="SM00898">
    <property type="entry name" value="Fapy_DNA_glyco"/>
    <property type="match status" value="1"/>
</dbReference>
<dbReference type="OMA" id="IMFEYKS"/>
<dbReference type="eggNOG" id="ENOG502QSPK">
    <property type="taxonomic scope" value="Eukaryota"/>
</dbReference>
<dbReference type="GO" id="GO:0005634">
    <property type="term" value="C:nucleus"/>
    <property type="evidence" value="ECO:0007669"/>
    <property type="project" value="TreeGrafter"/>
</dbReference>
<dbReference type="FunCoup" id="F2U7C5">
    <property type="interactions" value="636"/>
</dbReference>
<dbReference type="GO" id="GO:0003676">
    <property type="term" value="F:nucleic acid binding"/>
    <property type="evidence" value="ECO:0007669"/>
    <property type="project" value="InterPro"/>
</dbReference>
<feature type="domain" description="Formamidopyrimidine-DNA glycosylase catalytic" evidence="1">
    <location>
        <begin position="2"/>
        <end position="139"/>
    </location>
</feature>
<dbReference type="GeneID" id="16075426"/>
<dbReference type="GO" id="GO:0019104">
    <property type="term" value="F:DNA N-glycosylase activity"/>
    <property type="evidence" value="ECO:0007669"/>
    <property type="project" value="InterPro"/>
</dbReference>
<dbReference type="SUPFAM" id="SSF46946">
    <property type="entry name" value="S13-like H2TH domain"/>
    <property type="match status" value="1"/>
</dbReference>
<dbReference type="Proteomes" id="UP000007799">
    <property type="component" value="Unassembled WGS sequence"/>
</dbReference>
<keyword evidence="3" id="KW-1185">Reference proteome</keyword>
<dbReference type="STRING" id="946362.F2U7C5"/>
<dbReference type="KEGG" id="sre:PTSG_03950"/>
<dbReference type="Pfam" id="PF01149">
    <property type="entry name" value="Fapy_DNA_glyco"/>
    <property type="match status" value="1"/>
</dbReference>
<dbReference type="InterPro" id="IPR035937">
    <property type="entry name" value="FPG_N"/>
</dbReference>
<proteinExistence type="predicted"/>
<evidence type="ECO:0000313" key="3">
    <source>
        <dbReference type="Proteomes" id="UP000007799"/>
    </source>
</evidence>
<evidence type="ECO:0000313" key="2">
    <source>
        <dbReference type="EMBL" id="EGD83342.1"/>
    </source>
</evidence>
<dbReference type="PANTHER" id="PTHR22993">
    <property type="entry name" value="FORMAMIDOPYRIMIDINE-DNA GLYCOSYLASE"/>
    <property type="match status" value="1"/>
</dbReference>
<reference evidence="2" key="1">
    <citation type="submission" date="2009-08" db="EMBL/GenBank/DDBJ databases">
        <title>Annotation of Salpingoeca rosetta.</title>
        <authorList>
            <consortium name="The Broad Institute Genome Sequencing Platform"/>
            <person name="Russ C."/>
            <person name="Cuomo C."/>
            <person name="Burger G."/>
            <person name="Gray M.W."/>
            <person name="Holland P.W.H."/>
            <person name="King N."/>
            <person name="Lang F.B.F."/>
            <person name="Roger A.J."/>
            <person name="Ruiz-Trillo I."/>
            <person name="Young S.K."/>
            <person name="Zeng Q."/>
            <person name="Gargeya S."/>
            <person name="Alvarado L."/>
            <person name="Berlin A."/>
            <person name="Chapman S.B."/>
            <person name="Chen Z."/>
            <person name="Freedman E."/>
            <person name="Gellesch M."/>
            <person name="Goldberg J."/>
            <person name="Griggs A."/>
            <person name="Gujja S."/>
            <person name="Heilman E."/>
            <person name="Heiman D."/>
            <person name="Howarth C."/>
            <person name="Mehta T."/>
            <person name="Neiman D."/>
            <person name="Pearson M."/>
            <person name="Roberts A."/>
            <person name="Saif S."/>
            <person name="Shea T."/>
            <person name="Shenoy N."/>
            <person name="Sisk P."/>
            <person name="Stolte C."/>
            <person name="Sykes S."/>
            <person name="White J."/>
            <person name="Yandava C."/>
            <person name="Haas B."/>
            <person name="Nusbaum C."/>
            <person name="Birren B."/>
        </authorList>
    </citation>
    <scope>NUCLEOTIDE SEQUENCE [LARGE SCALE GENOMIC DNA]</scope>
    <source>
        <strain evidence="2">ATCC 50818</strain>
    </source>
</reference>
<dbReference type="Gene3D" id="1.10.8.50">
    <property type="match status" value="1"/>
</dbReference>
<dbReference type="OrthoDB" id="6260718at2759"/>
<dbReference type="InterPro" id="IPR012319">
    <property type="entry name" value="FPG_cat"/>
</dbReference>
<dbReference type="InParanoid" id="F2U7C5"/>
<dbReference type="PROSITE" id="PS51068">
    <property type="entry name" value="FPG_CAT"/>
    <property type="match status" value="1"/>
</dbReference>
<dbReference type="PANTHER" id="PTHR22993:SF27">
    <property type="entry name" value="ENDONUCLEASE 8-LIKE 1"/>
    <property type="match status" value="1"/>
</dbReference>
<sequence>MPEGPELLYMAEFINNAQERVGPFVDVSMSALATHPTKHPRVTVPFSPFSLQARSRGKELIITIKPAPAAAAPSSKRKKQTQAAVDDAAGSSLEVLVRAGMSGNFLLLEPGEEMPKHAHLRFHSPSGHVLYFQDVRRFGCWRPGGAWGLDDDTRGPCIIQELDDVVQKIQLHLPSRAFARPICELMMNQSFFNGMGNYLRAEILHRAKIHPFSQARAVLMDAVKRQHDGRPGFFSVCEQVLAESVALLRKHGFADDEERTRVFEEWLQCYMKLNKGKDALGRTIWFGSGLRKARAMAADAVAVVKLMQWRW</sequence>
<name>F2U7C5_SALR5</name>
<dbReference type="GO" id="GO:0008270">
    <property type="term" value="F:zinc ion binding"/>
    <property type="evidence" value="ECO:0007669"/>
    <property type="project" value="InterPro"/>
</dbReference>
<organism evidence="3">
    <name type="scientific">Salpingoeca rosetta (strain ATCC 50818 / BSB-021)</name>
    <dbReference type="NCBI Taxonomy" id="946362"/>
    <lineage>
        <taxon>Eukaryota</taxon>
        <taxon>Choanoflagellata</taxon>
        <taxon>Craspedida</taxon>
        <taxon>Salpingoecidae</taxon>
        <taxon>Salpingoeca</taxon>
    </lineage>
</organism>
<dbReference type="SUPFAM" id="SSF81624">
    <property type="entry name" value="N-terminal domain of MutM-like DNA repair proteins"/>
    <property type="match status" value="1"/>
</dbReference>
<gene>
    <name evidence="2" type="ORF">PTSG_03950</name>
</gene>
<dbReference type="InterPro" id="IPR010979">
    <property type="entry name" value="Ribosomal_uS13-like_H2TH"/>
</dbReference>
<dbReference type="InterPro" id="IPR015371">
    <property type="entry name" value="Endonuclease-VIII_DNA-bd"/>
</dbReference>
<dbReference type="RefSeq" id="XP_004994846.1">
    <property type="nucleotide sequence ID" value="XM_004994789.1"/>
</dbReference>
<dbReference type="EMBL" id="GL832963">
    <property type="protein sequence ID" value="EGD83342.1"/>
    <property type="molecule type" value="Genomic_DNA"/>
</dbReference>
<accession>F2U7C5</accession>
<evidence type="ECO:0000259" key="1">
    <source>
        <dbReference type="PROSITE" id="PS51068"/>
    </source>
</evidence>
<dbReference type="Pfam" id="PF09292">
    <property type="entry name" value="Neil1-DNA_bind"/>
    <property type="match status" value="1"/>
</dbReference>
<dbReference type="GO" id="GO:0003906">
    <property type="term" value="F:DNA-(apurinic or apyrimidinic site) endonuclease activity"/>
    <property type="evidence" value="ECO:0007669"/>
    <property type="project" value="InterPro"/>
</dbReference>